<reference evidence="3" key="1">
    <citation type="journal article" date="2023" name="G3 (Bethesda)">
        <title>A reference genome for the long-term kleptoplast-retaining sea slug Elysia crispata morphotype clarki.</title>
        <authorList>
            <person name="Eastman K.E."/>
            <person name="Pendleton A.L."/>
            <person name="Shaikh M.A."/>
            <person name="Suttiyut T."/>
            <person name="Ogas R."/>
            <person name="Tomko P."/>
            <person name="Gavelis G."/>
            <person name="Widhalm J.R."/>
            <person name="Wisecaver J.H."/>
        </authorList>
    </citation>
    <scope>NUCLEOTIDE SEQUENCE</scope>
    <source>
        <strain evidence="3">ECLA1</strain>
    </source>
</reference>
<dbReference type="EMBL" id="JAWDGP010008094">
    <property type="protein sequence ID" value="KAK3691369.1"/>
    <property type="molecule type" value="Genomic_DNA"/>
</dbReference>
<accession>A0AAE0XDZ4</accession>
<dbReference type="Proteomes" id="UP001283361">
    <property type="component" value="Unassembled WGS sequence"/>
</dbReference>
<evidence type="ECO:0000313" key="3">
    <source>
        <dbReference type="EMBL" id="KAK3691369.1"/>
    </source>
</evidence>
<name>A0AAE0XDZ4_9GAST</name>
<sequence>MLLAVYLFLLQNSCSPHTPQDCNASLKQAILCGDTGLRDSLHQKNVHETVYTRLKSTRQSTPHRSPRDSLHKTEVHGTVYT</sequence>
<keyword evidence="2" id="KW-0732">Signal</keyword>
<keyword evidence="4" id="KW-1185">Reference proteome</keyword>
<evidence type="ECO:0000256" key="2">
    <source>
        <dbReference type="SAM" id="SignalP"/>
    </source>
</evidence>
<feature type="chain" id="PRO_5041933198" description="Secreted protein" evidence="2">
    <location>
        <begin position="17"/>
        <end position="81"/>
    </location>
</feature>
<feature type="compositionally biased region" description="Basic and acidic residues" evidence="1">
    <location>
        <begin position="65"/>
        <end position="75"/>
    </location>
</feature>
<organism evidence="3 4">
    <name type="scientific">Elysia crispata</name>
    <name type="common">lettuce slug</name>
    <dbReference type="NCBI Taxonomy" id="231223"/>
    <lineage>
        <taxon>Eukaryota</taxon>
        <taxon>Metazoa</taxon>
        <taxon>Spiralia</taxon>
        <taxon>Lophotrochozoa</taxon>
        <taxon>Mollusca</taxon>
        <taxon>Gastropoda</taxon>
        <taxon>Heterobranchia</taxon>
        <taxon>Euthyneura</taxon>
        <taxon>Panpulmonata</taxon>
        <taxon>Sacoglossa</taxon>
        <taxon>Placobranchoidea</taxon>
        <taxon>Plakobranchidae</taxon>
        <taxon>Elysia</taxon>
    </lineage>
</organism>
<evidence type="ECO:0008006" key="5">
    <source>
        <dbReference type="Google" id="ProtNLM"/>
    </source>
</evidence>
<feature type="signal peptide" evidence="2">
    <location>
        <begin position="1"/>
        <end position="16"/>
    </location>
</feature>
<comment type="caution">
    <text evidence="3">The sequence shown here is derived from an EMBL/GenBank/DDBJ whole genome shotgun (WGS) entry which is preliminary data.</text>
</comment>
<gene>
    <name evidence="3" type="ORF">RRG08_036173</name>
</gene>
<feature type="region of interest" description="Disordered" evidence="1">
    <location>
        <begin position="54"/>
        <end position="81"/>
    </location>
</feature>
<dbReference type="AlphaFoldDB" id="A0AAE0XDZ4"/>
<protein>
    <recommendedName>
        <fullName evidence="5">Secreted protein</fullName>
    </recommendedName>
</protein>
<proteinExistence type="predicted"/>
<evidence type="ECO:0000313" key="4">
    <source>
        <dbReference type="Proteomes" id="UP001283361"/>
    </source>
</evidence>
<evidence type="ECO:0000256" key="1">
    <source>
        <dbReference type="SAM" id="MobiDB-lite"/>
    </source>
</evidence>